<sequence length="127" mass="14180">MASQPVISQNKPTVRTPDVLQWYCRSLKSCAAELGAVFRHVGQPAALLLRETRGTNPCIQGYEGHFEPTIVHTQTNKKKQGQQPDEVVEAQAAIFIRRDVPHVKLDTGKYCNRIQEVVAVRCELGGR</sequence>
<evidence type="ECO:0000313" key="1">
    <source>
        <dbReference type="EMBL" id="KAH9377415.1"/>
    </source>
</evidence>
<organism evidence="1 2">
    <name type="scientific">Haemaphysalis longicornis</name>
    <name type="common">Bush tick</name>
    <dbReference type="NCBI Taxonomy" id="44386"/>
    <lineage>
        <taxon>Eukaryota</taxon>
        <taxon>Metazoa</taxon>
        <taxon>Ecdysozoa</taxon>
        <taxon>Arthropoda</taxon>
        <taxon>Chelicerata</taxon>
        <taxon>Arachnida</taxon>
        <taxon>Acari</taxon>
        <taxon>Parasitiformes</taxon>
        <taxon>Ixodida</taxon>
        <taxon>Ixodoidea</taxon>
        <taxon>Ixodidae</taxon>
        <taxon>Haemaphysalinae</taxon>
        <taxon>Haemaphysalis</taxon>
    </lineage>
</organism>
<dbReference type="Proteomes" id="UP000821853">
    <property type="component" value="Unassembled WGS sequence"/>
</dbReference>
<dbReference type="VEuPathDB" id="VectorBase:HLOH_055015"/>
<dbReference type="EMBL" id="JABSTR010000008">
    <property type="protein sequence ID" value="KAH9377415.1"/>
    <property type="molecule type" value="Genomic_DNA"/>
</dbReference>
<evidence type="ECO:0000313" key="2">
    <source>
        <dbReference type="Proteomes" id="UP000821853"/>
    </source>
</evidence>
<protein>
    <submittedName>
        <fullName evidence="1">Uncharacterized protein</fullName>
    </submittedName>
</protein>
<dbReference type="OMA" id="QETRCIT"/>
<name>A0A9J6GSE3_HAELO</name>
<reference evidence="1 2" key="1">
    <citation type="journal article" date="2020" name="Cell">
        <title>Large-Scale Comparative Analyses of Tick Genomes Elucidate Their Genetic Diversity and Vector Capacities.</title>
        <authorList>
            <consortium name="Tick Genome and Microbiome Consortium (TIGMIC)"/>
            <person name="Jia N."/>
            <person name="Wang J."/>
            <person name="Shi W."/>
            <person name="Du L."/>
            <person name="Sun Y."/>
            <person name="Zhan W."/>
            <person name="Jiang J.F."/>
            <person name="Wang Q."/>
            <person name="Zhang B."/>
            <person name="Ji P."/>
            <person name="Bell-Sakyi L."/>
            <person name="Cui X.M."/>
            <person name="Yuan T.T."/>
            <person name="Jiang B.G."/>
            <person name="Yang W.F."/>
            <person name="Lam T.T."/>
            <person name="Chang Q.C."/>
            <person name="Ding S.J."/>
            <person name="Wang X.J."/>
            <person name="Zhu J.G."/>
            <person name="Ruan X.D."/>
            <person name="Zhao L."/>
            <person name="Wei J.T."/>
            <person name="Ye R.Z."/>
            <person name="Que T.C."/>
            <person name="Du C.H."/>
            <person name="Zhou Y.H."/>
            <person name="Cheng J.X."/>
            <person name="Dai P.F."/>
            <person name="Guo W.B."/>
            <person name="Han X.H."/>
            <person name="Huang E.J."/>
            <person name="Li L.F."/>
            <person name="Wei W."/>
            <person name="Gao Y.C."/>
            <person name="Liu J.Z."/>
            <person name="Shao H.Z."/>
            <person name="Wang X."/>
            <person name="Wang C.C."/>
            <person name="Yang T.C."/>
            <person name="Huo Q.B."/>
            <person name="Li W."/>
            <person name="Chen H.Y."/>
            <person name="Chen S.E."/>
            <person name="Zhou L.G."/>
            <person name="Ni X.B."/>
            <person name="Tian J.H."/>
            <person name="Sheng Y."/>
            <person name="Liu T."/>
            <person name="Pan Y.S."/>
            <person name="Xia L.Y."/>
            <person name="Li J."/>
            <person name="Zhao F."/>
            <person name="Cao W.C."/>
        </authorList>
    </citation>
    <scope>NUCLEOTIDE SEQUENCE [LARGE SCALE GENOMIC DNA]</scope>
    <source>
        <strain evidence="1">HaeL-2018</strain>
    </source>
</reference>
<comment type="caution">
    <text evidence="1">The sequence shown here is derived from an EMBL/GenBank/DDBJ whole genome shotgun (WGS) entry which is preliminary data.</text>
</comment>
<gene>
    <name evidence="1" type="ORF">HPB48_016792</name>
</gene>
<dbReference type="AlphaFoldDB" id="A0A9J6GSE3"/>
<proteinExistence type="predicted"/>
<accession>A0A9J6GSE3</accession>
<keyword evidence="2" id="KW-1185">Reference proteome</keyword>